<proteinExistence type="predicted"/>
<dbReference type="Gene3D" id="3.40.50.10170">
    <property type="match status" value="1"/>
</dbReference>
<comment type="caution">
    <text evidence="2">The sequence shown here is derived from an EMBL/GenBank/DDBJ whole genome shotgun (WGS) entry which is preliminary data.</text>
</comment>
<name>A0A938XBA9_9CLOT</name>
<dbReference type="PROSITE" id="PS51482">
    <property type="entry name" value="DEGV"/>
    <property type="match status" value="1"/>
</dbReference>
<dbReference type="PANTHER" id="PTHR33434">
    <property type="entry name" value="DEGV DOMAIN-CONTAINING PROTEIN DR_1986-RELATED"/>
    <property type="match status" value="1"/>
</dbReference>
<keyword evidence="1" id="KW-0446">Lipid-binding</keyword>
<reference evidence="2" key="1">
    <citation type="submission" date="2020-08" db="EMBL/GenBank/DDBJ databases">
        <authorList>
            <person name="Cejkova D."/>
            <person name="Kubasova T."/>
            <person name="Jahodarova E."/>
            <person name="Rychlik I."/>
        </authorList>
    </citation>
    <scope>NUCLEOTIDE SEQUENCE</scope>
    <source>
        <strain evidence="2">An582</strain>
    </source>
</reference>
<evidence type="ECO:0000256" key="1">
    <source>
        <dbReference type="ARBA" id="ARBA00023121"/>
    </source>
</evidence>
<dbReference type="NCBIfam" id="TIGR00762">
    <property type="entry name" value="DegV"/>
    <property type="match status" value="1"/>
</dbReference>
<dbReference type="PANTHER" id="PTHR33434:SF2">
    <property type="entry name" value="FATTY ACID-BINDING PROTEIN TM_1468"/>
    <property type="match status" value="1"/>
</dbReference>
<dbReference type="EMBL" id="JACJKS010000003">
    <property type="protein sequence ID" value="MBM6947675.1"/>
    <property type="molecule type" value="Genomic_DNA"/>
</dbReference>
<dbReference type="InterPro" id="IPR050270">
    <property type="entry name" value="DegV_domain_contain"/>
</dbReference>
<dbReference type="Proteomes" id="UP000705508">
    <property type="component" value="Unassembled WGS sequence"/>
</dbReference>
<dbReference type="GO" id="GO:0008289">
    <property type="term" value="F:lipid binding"/>
    <property type="evidence" value="ECO:0007669"/>
    <property type="project" value="UniProtKB-KW"/>
</dbReference>
<organism evidence="2 3">
    <name type="scientific">Mordavella massiliensis</name>
    <dbReference type="NCBI Taxonomy" id="1871024"/>
    <lineage>
        <taxon>Bacteria</taxon>
        <taxon>Bacillati</taxon>
        <taxon>Bacillota</taxon>
        <taxon>Clostridia</taxon>
        <taxon>Eubacteriales</taxon>
        <taxon>Clostridiaceae</taxon>
        <taxon>Mordavella</taxon>
    </lineage>
</organism>
<gene>
    <name evidence="2" type="ORF">H6A20_03220</name>
</gene>
<dbReference type="InterPro" id="IPR043168">
    <property type="entry name" value="DegV_C"/>
</dbReference>
<accession>A0A938XBA9</accession>
<evidence type="ECO:0000313" key="2">
    <source>
        <dbReference type="EMBL" id="MBM6947675.1"/>
    </source>
</evidence>
<dbReference type="Pfam" id="PF02645">
    <property type="entry name" value="DegV"/>
    <property type="match status" value="1"/>
</dbReference>
<dbReference type="Gene3D" id="3.30.1180.10">
    <property type="match status" value="1"/>
</dbReference>
<sequence>MSKVAVMTDSNSGITQKEAQRLGIRVVPMPFYIDGELYYEDITLTQEEFYGHLSGEADISTSQPSPGDVMEIWEELLDTYDEVVHIPMSSGLSNSCETAMALARDFDGKVHVVNNQRISVTQRQSVLDALALAGQGRTGQEICDILMREKLEASIYITVDTLKYLKKGGRVTPAAAALGTVLNLKPVLTIQGEKLDAFAKVRGMKSAKKVMKEAMKKDLDTRFAGRKVHLEIAHTCPEEEAQAWKEELEAYFPGYDIHMDALSLSVACHIGPGALAVACSRQVEELEDR</sequence>
<dbReference type="AlphaFoldDB" id="A0A938XBA9"/>
<reference evidence="2" key="2">
    <citation type="journal article" date="2021" name="Sci. Rep.">
        <title>The distribution of antibiotic resistance genes in chicken gut microbiota commensals.</title>
        <authorList>
            <person name="Juricova H."/>
            <person name="Matiasovicova J."/>
            <person name="Kubasova T."/>
            <person name="Cejkova D."/>
            <person name="Rychlik I."/>
        </authorList>
    </citation>
    <scope>NUCLEOTIDE SEQUENCE</scope>
    <source>
        <strain evidence="2">An582</strain>
    </source>
</reference>
<dbReference type="RefSeq" id="WP_204905724.1">
    <property type="nucleotide sequence ID" value="NZ_JACJKS010000003.1"/>
</dbReference>
<protein>
    <submittedName>
        <fullName evidence="2">DegV family protein</fullName>
    </submittedName>
</protein>
<dbReference type="InterPro" id="IPR003797">
    <property type="entry name" value="DegV"/>
</dbReference>
<evidence type="ECO:0000313" key="3">
    <source>
        <dbReference type="Proteomes" id="UP000705508"/>
    </source>
</evidence>
<dbReference type="SUPFAM" id="SSF82549">
    <property type="entry name" value="DAK1/DegV-like"/>
    <property type="match status" value="1"/>
</dbReference>